<evidence type="ECO:0008006" key="5">
    <source>
        <dbReference type="Google" id="ProtNLM"/>
    </source>
</evidence>
<reference evidence="3 4" key="1">
    <citation type="submission" date="2019-01" db="EMBL/GenBank/DDBJ databases">
        <title>A draft genome assembly of the solar-powered sea slug Elysia chlorotica.</title>
        <authorList>
            <person name="Cai H."/>
            <person name="Li Q."/>
            <person name="Fang X."/>
            <person name="Li J."/>
            <person name="Curtis N.E."/>
            <person name="Altenburger A."/>
            <person name="Shibata T."/>
            <person name="Feng M."/>
            <person name="Maeda T."/>
            <person name="Schwartz J.A."/>
            <person name="Shigenobu S."/>
            <person name="Lundholm N."/>
            <person name="Nishiyama T."/>
            <person name="Yang H."/>
            <person name="Hasebe M."/>
            <person name="Li S."/>
            <person name="Pierce S.K."/>
            <person name="Wang J."/>
        </authorList>
    </citation>
    <scope>NUCLEOTIDE SEQUENCE [LARGE SCALE GENOMIC DNA]</scope>
    <source>
        <strain evidence="3">EC2010</strain>
        <tissue evidence="3">Whole organism of an adult</tissue>
    </source>
</reference>
<evidence type="ECO:0000256" key="1">
    <source>
        <dbReference type="SAM" id="Phobius"/>
    </source>
</evidence>
<feature type="chain" id="PRO_5019313804" description="Extracellular membrane protein CFEM domain-containing protein" evidence="2">
    <location>
        <begin position="25"/>
        <end position="156"/>
    </location>
</feature>
<evidence type="ECO:0000313" key="4">
    <source>
        <dbReference type="Proteomes" id="UP000271974"/>
    </source>
</evidence>
<feature type="signal peptide" evidence="2">
    <location>
        <begin position="1"/>
        <end position="24"/>
    </location>
</feature>
<keyword evidence="1" id="KW-0472">Membrane</keyword>
<keyword evidence="1" id="KW-0812">Transmembrane</keyword>
<feature type="transmembrane region" description="Helical" evidence="1">
    <location>
        <begin position="136"/>
        <end position="153"/>
    </location>
</feature>
<gene>
    <name evidence="3" type="ORF">EGW08_012546</name>
</gene>
<evidence type="ECO:0000256" key="2">
    <source>
        <dbReference type="SAM" id="SignalP"/>
    </source>
</evidence>
<accession>A0A433TDM9</accession>
<organism evidence="3 4">
    <name type="scientific">Elysia chlorotica</name>
    <name type="common">Eastern emerald elysia</name>
    <name type="synonym">Sea slug</name>
    <dbReference type="NCBI Taxonomy" id="188477"/>
    <lineage>
        <taxon>Eukaryota</taxon>
        <taxon>Metazoa</taxon>
        <taxon>Spiralia</taxon>
        <taxon>Lophotrochozoa</taxon>
        <taxon>Mollusca</taxon>
        <taxon>Gastropoda</taxon>
        <taxon>Heterobranchia</taxon>
        <taxon>Euthyneura</taxon>
        <taxon>Panpulmonata</taxon>
        <taxon>Sacoglossa</taxon>
        <taxon>Placobranchoidea</taxon>
        <taxon>Plakobranchidae</taxon>
        <taxon>Elysia</taxon>
    </lineage>
</organism>
<dbReference type="EMBL" id="RQTK01000434">
    <property type="protein sequence ID" value="RUS79692.1"/>
    <property type="molecule type" value="Genomic_DNA"/>
</dbReference>
<keyword evidence="2" id="KW-0732">Signal</keyword>
<sequence>MADWRSSLLLVSLAVGWFGATTLAQDTTPDGSIDKIRALGPLPELVSKVQLIYVKYDCAYEDPKGVCSTGHSADCSAVKNSAVCVLNSCQQQSESDRQAVAGILAQIAEASYVSCELSKEDILSAANGQEIAARHSWVLVLMSMFYALVTLVTRTV</sequence>
<comment type="caution">
    <text evidence="3">The sequence shown here is derived from an EMBL/GenBank/DDBJ whole genome shotgun (WGS) entry which is preliminary data.</text>
</comment>
<keyword evidence="4" id="KW-1185">Reference proteome</keyword>
<evidence type="ECO:0000313" key="3">
    <source>
        <dbReference type="EMBL" id="RUS79692.1"/>
    </source>
</evidence>
<dbReference type="AlphaFoldDB" id="A0A433TDM9"/>
<proteinExistence type="predicted"/>
<dbReference type="OrthoDB" id="10507943at2759"/>
<name>A0A433TDM9_ELYCH</name>
<keyword evidence="1" id="KW-1133">Transmembrane helix</keyword>
<protein>
    <recommendedName>
        <fullName evidence="5">Extracellular membrane protein CFEM domain-containing protein</fullName>
    </recommendedName>
</protein>
<dbReference type="Proteomes" id="UP000271974">
    <property type="component" value="Unassembled WGS sequence"/>
</dbReference>